<protein>
    <recommendedName>
        <fullName evidence="3">PAS domain-containing protein</fullName>
    </recommendedName>
</protein>
<sequence length="91" mass="9959">MAPQVAGVEWVLGADDVIVTKTDLTYANEVFCQVSAMSEVDLLGKPHNVIRHPPTCLVPCSACCGTPSRTVMRSSRTSPLEWPHVRPLRVE</sequence>
<name>A0ABP8YM97_9ACTN</name>
<evidence type="ECO:0000313" key="1">
    <source>
        <dbReference type="EMBL" id="GAA4733309.1"/>
    </source>
</evidence>
<gene>
    <name evidence="1" type="ORF">GCM10023350_16020</name>
</gene>
<comment type="caution">
    <text evidence="1">The sequence shown here is derived from an EMBL/GenBank/DDBJ whole genome shotgun (WGS) entry which is preliminary data.</text>
</comment>
<dbReference type="Proteomes" id="UP001499882">
    <property type="component" value="Unassembled WGS sequence"/>
</dbReference>
<proteinExistence type="predicted"/>
<reference evidence="2" key="1">
    <citation type="journal article" date="2019" name="Int. J. Syst. Evol. Microbiol.">
        <title>The Global Catalogue of Microorganisms (GCM) 10K type strain sequencing project: providing services to taxonomists for standard genome sequencing and annotation.</title>
        <authorList>
            <consortium name="The Broad Institute Genomics Platform"/>
            <consortium name="The Broad Institute Genome Sequencing Center for Infectious Disease"/>
            <person name="Wu L."/>
            <person name="Ma J."/>
        </authorList>
    </citation>
    <scope>NUCLEOTIDE SEQUENCE [LARGE SCALE GENOMIC DNA]</scope>
    <source>
        <strain evidence="2">JCM 18532</strain>
    </source>
</reference>
<keyword evidence="2" id="KW-1185">Reference proteome</keyword>
<evidence type="ECO:0008006" key="3">
    <source>
        <dbReference type="Google" id="ProtNLM"/>
    </source>
</evidence>
<evidence type="ECO:0000313" key="2">
    <source>
        <dbReference type="Proteomes" id="UP001499882"/>
    </source>
</evidence>
<organism evidence="1 2">
    <name type="scientific">Nocardioides endophyticus</name>
    <dbReference type="NCBI Taxonomy" id="1353775"/>
    <lineage>
        <taxon>Bacteria</taxon>
        <taxon>Bacillati</taxon>
        <taxon>Actinomycetota</taxon>
        <taxon>Actinomycetes</taxon>
        <taxon>Propionibacteriales</taxon>
        <taxon>Nocardioidaceae</taxon>
        <taxon>Nocardioides</taxon>
    </lineage>
</organism>
<dbReference type="EMBL" id="BAABKN010000009">
    <property type="protein sequence ID" value="GAA4733309.1"/>
    <property type="molecule type" value="Genomic_DNA"/>
</dbReference>
<accession>A0ABP8YM97</accession>